<evidence type="ECO:0000256" key="1">
    <source>
        <dbReference type="SAM" id="MobiDB-lite"/>
    </source>
</evidence>
<dbReference type="EMBL" id="NDIQ01000021">
    <property type="protein sequence ID" value="PRT55120.1"/>
    <property type="molecule type" value="Genomic_DNA"/>
</dbReference>
<feature type="compositionally biased region" description="Acidic residues" evidence="1">
    <location>
        <begin position="117"/>
        <end position="130"/>
    </location>
</feature>
<gene>
    <name evidence="2" type="ORF">B9G98_02740</name>
</gene>
<evidence type="ECO:0000313" key="3">
    <source>
        <dbReference type="Proteomes" id="UP000238350"/>
    </source>
</evidence>
<dbReference type="GeneID" id="36516488"/>
<proteinExistence type="predicted"/>
<comment type="caution">
    <text evidence="2">The sequence shown here is derived from an EMBL/GenBank/DDBJ whole genome shotgun (WGS) entry which is preliminary data.</text>
</comment>
<dbReference type="AlphaFoldDB" id="A0A2T0FJG4"/>
<name>A0A2T0FJG4_9ASCO</name>
<dbReference type="OrthoDB" id="203440at2759"/>
<organism evidence="2 3">
    <name type="scientific">Wickerhamiella sorbophila</name>
    <dbReference type="NCBI Taxonomy" id="45607"/>
    <lineage>
        <taxon>Eukaryota</taxon>
        <taxon>Fungi</taxon>
        <taxon>Dikarya</taxon>
        <taxon>Ascomycota</taxon>
        <taxon>Saccharomycotina</taxon>
        <taxon>Dipodascomycetes</taxon>
        <taxon>Dipodascales</taxon>
        <taxon>Trichomonascaceae</taxon>
        <taxon>Wickerhamiella</taxon>
    </lineage>
</organism>
<sequence length="287" mass="32724">MSTLKSLTEGVLKLAEALENNEIVKKEDIQECDNGISLFALKNDALLSYINNIALIIAGQIKRSLGEETQSELESSIKRTIEQRVTLEKGIKGLEAKISYQVDKALRAYRKSLETAEVEAEQDSDSEDDLTSFRPNVNQLQSKSDDESDDEETTKKYRVPKIAATTQFSKDRKSRRRDFTMEEYIQDTQDAPIAEPSIGTTIQDHGRGGMSTDKDRRKTREVQTYEEDNFTRIQNVSSKQARRDARQRQRDAMSKSFFGEDWGFLQDGSGNKRRPKGSGQKSKRRKH</sequence>
<dbReference type="RefSeq" id="XP_024665065.1">
    <property type="nucleotide sequence ID" value="XM_024809297.1"/>
</dbReference>
<dbReference type="PANTHER" id="PTHR13237">
    <property type="entry name" value="SOMETHING ABOUT SILENCING PROTEIN 10-RELATED"/>
    <property type="match status" value="1"/>
</dbReference>
<reference evidence="2 3" key="1">
    <citation type="submission" date="2017-04" db="EMBL/GenBank/DDBJ databases">
        <title>Genome sequencing of [Candida] sorbophila.</title>
        <authorList>
            <person name="Ahn J.O."/>
        </authorList>
    </citation>
    <scope>NUCLEOTIDE SEQUENCE [LARGE SCALE GENOMIC DNA]</scope>
    <source>
        <strain evidence="2 3">DS02</strain>
    </source>
</reference>
<dbReference type="STRING" id="45607.A0A2T0FJG4"/>
<dbReference type="GO" id="GO:0032040">
    <property type="term" value="C:small-subunit processome"/>
    <property type="evidence" value="ECO:0007669"/>
    <property type="project" value="TreeGrafter"/>
</dbReference>
<accession>A0A2T0FJG4</accession>
<feature type="compositionally biased region" description="Basic residues" evidence="1">
    <location>
        <begin position="271"/>
        <end position="287"/>
    </location>
</feature>
<feature type="region of interest" description="Disordered" evidence="1">
    <location>
        <begin position="196"/>
        <end position="287"/>
    </location>
</feature>
<dbReference type="GO" id="GO:0000462">
    <property type="term" value="P:maturation of SSU-rRNA from tricistronic rRNA transcript (SSU-rRNA, 5.8S rRNA, LSU-rRNA)"/>
    <property type="evidence" value="ECO:0007669"/>
    <property type="project" value="TreeGrafter"/>
</dbReference>
<feature type="region of interest" description="Disordered" evidence="1">
    <location>
        <begin position="117"/>
        <end position="177"/>
    </location>
</feature>
<dbReference type="InterPro" id="IPR007146">
    <property type="entry name" value="Sas10/Utp3/C1D"/>
</dbReference>
<feature type="compositionally biased region" description="Basic and acidic residues" evidence="1">
    <location>
        <begin position="204"/>
        <end position="223"/>
    </location>
</feature>
<dbReference type="PANTHER" id="PTHR13237:SF9">
    <property type="entry name" value="NEUROGUIDIN"/>
    <property type="match status" value="1"/>
</dbReference>
<dbReference type="Proteomes" id="UP000238350">
    <property type="component" value="Unassembled WGS sequence"/>
</dbReference>
<protein>
    <submittedName>
        <fullName evidence="2">U3 small nucleolar ribonucleoprotein LCP5</fullName>
    </submittedName>
</protein>
<feature type="compositionally biased region" description="Basic and acidic residues" evidence="1">
    <location>
        <begin position="241"/>
        <end position="253"/>
    </location>
</feature>
<evidence type="ECO:0000313" key="2">
    <source>
        <dbReference type="EMBL" id="PRT55120.1"/>
    </source>
</evidence>
<dbReference type="Pfam" id="PF04000">
    <property type="entry name" value="Sas10_Utp3"/>
    <property type="match status" value="1"/>
</dbReference>
<keyword evidence="3" id="KW-1185">Reference proteome</keyword>
<keyword evidence="2" id="KW-0687">Ribonucleoprotein</keyword>